<dbReference type="PRINTS" id="PR00360">
    <property type="entry name" value="C2DOMAIN"/>
</dbReference>
<dbReference type="Gene3D" id="2.60.40.150">
    <property type="entry name" value="C2 domain"/>
    <property type="match status" value="1"/>
</dbReference>
<evidence type="ECO:0000313" key="3">
    <source>
        <dbReference type="Proteomes" id="UP000030762"/>
    </source>
</evidence>
<dbReference type="InParanoid" id="T0QT70"/>
<dbReference type="SMART" id="SM00239">
    <property type="entry name" value="C2"/>
    <property type="match status" value="1"/>
</dbReference>
<feature type="domain" description="C2" evidence="1">
    <location>
        <begin position="12"/>
        <end position="139"/>
    </location>
</feature>
<dbReference type="GeneID" id="19942074"/>
<dbReference type="InterPro" id="IPR006614">
    <property type="entry name" value="Peroxin/Ferlin"/>
</dbReference>
<dbReference type="EMBL" id="JH767134">
    <property type="protein sequence ID" value="EQC41374.1"/>
    <property type="molecule type" value="Genomic_DNA"/>
</dbReference>
<dbReference type="OrthoDB" id="270970at2759"/>
<keyword evidence="3" id="KW-1185">Reference proteome</keyword>
<accession>T0QT70</accession>
<dbReference type="SMART" id="SM00694">
    <property type="entry name" value="DysFC"/>
    <property type="match status" value="1"/>
</dbReference>
<dbReference type="AlphaFoldDB" id="T0QT70"/>
<dbReference type="RefSeq" id="XP_008605088.1">
    <property type="nucleotide sequence ID" value="XM_008606866.1"/>
</dbReference>
<dbReference type="PROSITE" id="PS50004">
    <property type="entry name" value="C2"/>
    <property type="match status" value="1"/>
</dbReference>
<dbReference type="GO" id="GO:0016020">
    <property type="term" value="C:membrane"/>
    <property type="evidence" value="ECO:0007669"/>
    <property type="project" value="InterPro"/>
</dbReference>
<dbReference type="SUPFAM" id="SSF49562">
    <property type="entry name" value="C2 domain (Calcium/lipid-binding domain, CaLB)"/>
    <property type="match status" value="1"/>
</dbReference>
<gene>
    <name evidence="2" type="ORF">SDRG_01347</name>
</gene>
<reference evidence="2 3" key="1">
    <citation type="submission" date="2012-04" db="EMBL/GenBank/DDBJ databases">
        <title>The Genome Sequence of Saprolegnia declina VS20.</title>
        <authorList>
            <consortium name="The Broad Institute Genome Sequencing Platform"/>
            <person name="Russ C."/>
            <person name="Nusbaum C."/>
            <person name="Tyler B."/>
            <person name="van West P."/>
            <person name="Dieguez-Uribeondo J."/>
            <person name="de Bruijn I."/>
            <person name="Tripathy S."/>
            <person name="Jiang R."/>
            <person name="Young S.K."/>
            <person name="Zeng Q."/>
            <person name="Gargeya S."/>
            <person name="Fitzgerald M."/>
            <person name="Haas B."/>
            <person name="Abouelleil A."/>
            <person name="Alvarado L."/>
            <person name="Arachchi H.M."/>
            <person name="Berlin A."/>
            <person name="Chapman S.B."/>
            <person name="Goldberg J."/>
            <person name="Griggs A."/>
            <person name="Gujja S."/>
            <person name="Hansen M."/>
            <person name="Howarth C."/>
            <person name="Imamovic A."/>
            <person name="Larimer J."/>
            <person name="McCowen C."/>
            <person name="Montmayeur A."/>
            <person name="Murphy C."/>
            <person name="Neiman D."/>
            <person name="Pearson M."/>
            <person name="Priest M."/>
            <person name="Roberts A."/>
            <person name="Saif S."/>
            <person name="Shea T."/>
            <person name="Sisk P."/>
            <person name="Sykes S."/>
            <person name="Wortman J."/>
            <person name="Nusbaum C."/>
            <person name="Birren B."/>
        </authorList>
    </citation>
    <scope>NUCLEOTIDE SEQUENCE [LARGE SCALE GENOMIC DNA]</scope>
    <source>
        <strain evidence="2 3">VS20</strain>
    </source>
</reference>
<dbReference type="Proteomes" id="UP000030762">
    <property type="component" value="Unassembled WGS sequence"/>
</dbReference>
<dbReference type="CDD" id="cd00030">
    <property type="entry name" value="C2"/>
    <property type="match status" value="1"/>
</dbReference>
<dbReference type="InterPro" id="IPR035892">
    <property type="entry name" value="C2_domain_sf"/>
</dbReference>
<organism evidence="2 3">
    <name type="scientific">Saprolegnia diclina (strain VS20)</name>
    <dbReference type="NCBI Taxonomy" id="1156394"/>
    <lineage>
        <taxon>Eukaryota</taxon>
        <taxon>Sar</taxon>
        <taxon>Stramenopiles</taxon>
        <taxon>Oomycota</taxon>
        <taxon>Saprolegniomycetes</taxon>
        <taxon>Saprolegniales</taxon>
        <taxon>Saprolegniaceae</taxon>
        <taxon>Saprolegnia</taxon>
    </lineage>
</organism>
<evidence type="ECO:0000259" key="1">
    <source>
        <dbReference type="PROSITE" id="PS50004"/>
    </source>
</evidence>
<sequence length="270" mass="30652">MARTDCERNRLHWLEPTTPCRERRAGQAMPTLRVQLHRVSNIPGLCDDERARGPRYCGGQRDPYVVLELDDQEQISAVVPRTLNPAWHASFDFRLCAEVKQKARLRVAVYDYLNADKLLVSTSIALDSVEDEVNVPYRLASHLKVPHAKAYVWLDLAWLPAPTIVLELWEKQRLGSHGRWHAQCLATGDGYPFESMDGYVCGNSLDEATSSSIPSGWRSGDGWRPRDRSRDSGWHYAASFAGPWTAMPEATSVVRRRVWGRTYYPSSVPE</sequence>
<evidence type="ECO:0000313" key="2">
    <source>
        <dbReference type="EMBL" id="EQC41374.1"/>
    </source>
</evidence>
<protein>
    <recommendedName>
        <fullName evidence="1">C2 domain-containing protein</fullName>
    </recommendedName>
</protein>
<proteinExistence type="predicted"/>
<dbReference type="Pfam" id="PF00168">
    <property type="entry name" value="C2"/>
    <property type="match status" value="1"/>
</dbReference>
<name>T0QT70_SAPDV</name>
<dbReference type="VEuPathDB" id="FungiDB:SDRG_01347"/>
<dbReference type="InterPro" id="IPR000008">
    <property type="entry name" value="C2_dom"/>
</dbReference>